<dbReference type="PANTHER" id="PTHR40277">
    <property type="entry name" value="BLL5419 PROTEIN"/>
    <property type="match status" value="1"/>
</dbReference>
<dbReference type="Proteomes" id="UP000321261">
    <property type="component" value="Unassembled WGS sequence"/>
</dbReference>
<dbReference type="PANTHER" id="PTHR40277:SF1">
    <property type="entry name" value="BLL5419 PROTEIN"/>
    <property type="match status" value="1"/>
</dbReference>
<evidence type="ECO:0000313" key="8">
    <source>
        <dbReference type="EMBL" id="TWF78735.1"/>
    </source>
</evidence>
<proteinExistence type="predicted"/>
<evidence type="ECO:0000256" key="7">
    <source>
        <dbReference type="SAM" id="Phobius"/>
    </source>
</evidence>
<feature type="transmembrane region" description="Helical" evidence="7">
    <location>
        <begin position="272"/>
        <end position="291"/>
    </location>
</feature>
<name>A0A561SV41_9PSEU</name>
<organism evidence="8 9">
    <name type="scientific">Pseudonocardia hierapolitana</name>
    <dbReference type="NCBI Taxonomy" id="1128676"/>
    <lineage>
        <taxon>Bacteria</taxon>
        <taxon>Bacillati</taxon>
        <taxon>Actinomycetota</taxon>
        <taxon>Actinomycetes</taxon>
        <taxon>Pseudonocardiales</taxon>
        <taxon>Pseudonocardiaceae</taxon>
        <taxon>Pseudonocardia</taxon>
    </lineage>
</organism>
<feature type="transmembrane region" description="Helical" evidence="7">
    <location>
        <begin position="249"/>
        <end position="266"/>
    </location>
</feature>
<dbReference type="GO" id="GO:0005886">
    <property type="term" value="C:plasma membrane"/>
    <property type="evidence" value="ECO:0007669"/>
    <property type="project" value="UniProtKB-SubCell"/>
</dbReference>
<evidence type="ECO:0000256" key="4">
    <source>
        <dbReference type="ARBA" id="ARBA00022989"/>
    </source>
</evidence>
<feature type="transmembrane region" description="Helical" evidence="7">
    <location>
        <begin position="151"/>
        <end position="170"/>
    </location>
</feature>
<protein>
    <submittedName>
        <fullName evidence="8">Uncharacterized membrane protein YbhN (UPF0104 family)</fullName>
    </submittedName>
</protein>
<evidence type="ECO:0000256" key="6">
    <source>
        <dbReference type="SAM" id="MobiDB-lite"/>
    </source>
</evidence>
<evidence type="ECO:0000256" key="1">
    <source>
        <dbReference type="ARBA" id="ARBA00004651"/>
    </source>
</evidence>
<reference evidence="8 9" key="1">
    <citation type="submission" date="2019-06" db="EMBL/GenBank/DDBJ databases">
        <title>Sequencing the genomes of 1000 actinobacteria strains.</title>
        <authorList>
            <person name="Klenk H.-P."/>
        </authorList>
    </citation>
    <scope>NUCLEOTIDE SEQUENCE [LARGE SCALE GENOMIC DNA]</scope>
    <source>
        <strain evidence="8 9">DSM 45671</strain>
    </source>
</reference>
<feature type="region of interest" description="Disordered" evidence="6">
    <location>
        <begin position="300"/>
        <end position="358"/>
    </location>
</feature>
<dbReference type="AlphaFoldDB" id="A0A561SV41"/>
<evidence type="ECO:0000313" key="9">
    <source>
        <dbReference type="Proteomes" id="UP000321261"/>
    </source>
</evidence>
<feature type="transmembrane region" description="Helical" evidence="7">
    <location>
        <begin position="121"/>
        <end position="145"/>
    </location>
</feature>
<comment type="subcellular location">
    <subcellularLocation>
        <location evidence="1">Cell membrane</location>
        <topology evidence="1">Multi-pass membrane protein</topology>
    </subcellularLocation>
</comment>
<feature type="transmembrane region" description="Helical" evidence="7">
    <location>
        <begin position="224"/>
        <end position="242"/>
    </location>
</feature>
<keyword evidence="9" id="KW-1185">Reference proteome</keyword>
<accession>A0A561SV41</accession>
<feature type="transmembrane region" description="Helical" evidence="7">
    <location>
        <begin position="40"/>
        <end position="60"/>
    </location>
</feature>
<dbReference type="InterPro" id="IPR022791">
    <property type="entry name" value="L-PG_synthase/AglD"/>
</dbReference>
<feature type="compositionally biased region" description="Pro residues" evidence="6">
    <location>
        <begin position="317"/>
        <end position="336"/>
    </location>
</feature>
<feature type="transmembrane region" description="Helical" evidence="7">
    <location>
        <begin position="191"/>
        <end position="212"/>
    </location>
</feature>
<evidence type="ECO:0000256" key="5">
    <source>
        <dbReference type="ARBA" id="ARBA00023136"/>
    </source>
</evidence>
<keyword evidence="2" id="KW-1003">Cell membrane</keyword>
<dbReference type="Pfam" id="PF03706">
    <property type="entry name" value="LPG_synthase_TM"/>
    <property type="match status" value="1"/>
</dbReference>
<evidence type="ECO:0000256" key="3">
    <source>
        <dbReference type="ARBA" id="ARBA00022692"/>
    </source>
</evidence>
<evidence type="ECO:0000256" key="2">
    <source>
        <dbReference type="ARBA" id="ARBA00022475"/>
    </source>
</evidence>
<dbReference type="EMBL" id="VIWU01000001">
    <property type="protein sequence ID" value="TWF78735.1"/>
    <property type="molecule type" value="Genomic_DNA"/>
</dbReference>
<sequence>MTPAQVARPLAVAALVGALVWWSGPQAVLDALAALQAGPVLAALGLGVVTTVCSAWRWCLVARGLGMRLSLPTAVADCYQALFLNAVLPAGMLGDLHRAVGHGRRNGDIGRGVRAVVLERLVGLVVLVGVAAVVLAAEPALLGVLGGLVPGAGWIGIAVLVALPVLGWLLRGRLRPMTADVRAVLGSGAGPGILGLSVATLAGYLATFVVAARAVGATAPVTELLPLLVLALLVMALPLNVGGWGPREAVAAVGFGAVGLGAAQGFAAAVAYGVLCMVACLPGGAVLLLRLTNTRLTNTRLTGVRRTTARGSRAPRVPSPRMPVTAGPPLPTPCTPASPGSAGTGDRLPGGRLARTPA</sequence>
<gene>
    <name evidence="8" type="ORF">FHX44_114658</name>
</gene>
<comment type="caution">
    <text evidence="8">The sequence shown here is derived from an EMBL/GenBank/DDBJ whole genome shotgun (WGS) entry which is preliminary data.</text>
</comment>
<keyword evidence="3 7" id="KW-0812">Transmembrane</keyword>
<keyword evidence="5 7" id="KW-0472">Membrane</keyword>
<keyword evidence="4 7" id="KW-1133">Transmembrane helix</keyword>